<reference evidence="7 8" key="1">
    <citation type="submission" date="2020-08" db="EMBL/GenBank/DDBJ databases">
        <title>A Genomic Blueprint of the Chicken Gut Microbiome.</title>
        <authorList>
            <person name="Gilroy R."/>
            <person name="Ravi A."/>
            <person name="Getino M."/>
            <person name="Pursley I."/>
            <person name="Horton D.L."/>
            <person name="Alikhan N.-F."/>
            <person name="Baker D."/>
            <person name="Gharbi K."/>
            <person name="Hall N."/>
            <person name="Watson M."/>
            <person name="Adriaenssens E.M."/>
            <person name="Foster-Nyarko E."/>
            <person name="Jarju S."/>
            <person name="Secka A."/>
            <person name="Antonio M."/>
            <person name="Oren A."/>
            <person name="Chaudhuri R."/>
            <person name="La Ragione R.M."/>
            <person name="Hildebrand F."/>
            <person name="Pallen M.J."/>
        </authorList>
    </citation>
    <scope>NUCLEOTIDE SEQUENCE [LARGE SCALE GENOMIC DNA]</scope>
    <source>
        <strain evidence="7 8">Sa1CVN1</strain>
    </source>
</reference>
<evidence type="ECO:0000313" key="7">
    <source>
        <dbReference type="EMBL" id="MBD8039883.1"/>
    </source>
</evidence>
<sequence length="434" mass="49730">MENKCLHRALVVGVNVCRFLLAAVFIFSGFVKANDPFGTAYKIQDYLEAWGLLQVVPQFVPYVGSMAMGAFEFTLGVYLLFGIHRKATSTLLLLVMAFMTPLTLWLAIDNPIADCGCFGDAIILTNWETFGKNIVLLLAAITVFRYRKTYIRKLVTEKVDWLIALYTVVFIIVFSIYCVRELPVFDFRPYHIGMNIRQGMEIPEGVKLTTYETTFIYAKDGKEQEFTIDNFPSDSTWTFVEAQTRVKEKGYEPPTHDFHLTSQEDGTDLTEEILNDDNYTFLLISPNLRHADESGMDLFNEVYDYCSEYGYSFLCVTASSDEDIAMWQDNTGAEYPFAIMDEITLKTIIRSNPGLLLLKDGTILNKWSVNNIPDEYQLNAPLDQLPIGRLEPPNTWHKIILVFGWFFGPLIFLTLCDLGWLEWSKKKKKKESRS</sequence>
<evidence type="ECO:0000256" key="5">
    <source>
        <dbReference type="SAM" id="Phobius"/>
    </source>
</evidence>
<evidence type="ECO:0000256" key="3">
    <source>
        <dbReference type="ARBA" id="ARBA00022989"/>
    </source>
</evidence>
<dbReference type="Proteomes" id="UP000620874">
    <property type="component" value="Unassembled WGS sequence"/>
</dbReference>
<feature type="transmembrane region" description="Helical" evidence="5">
    <location>
        <begin position="88"/>
        <end position="108"/>
    </location>
</feature>
<evidence type="ECO:0000259" key="6">
    <source>
        <dbReference type="Pfam" id="PF07291"/>
    </source>
</evidence>
<dbReference type="NCBIfam" id="NF045576">
    <property type="entry name" value="BT_3928_fam"/>
    <property type="match status" value="1"/>
</dbReference>
<keyword evidence="2 5" id="KW-0812">Transmembrane</keyword>
<proteinExistence type="predicted"/>
<keyword evidence="4 5" id="KW-0472">Membrane</keyword>
<protein>
    <submittedName>
        <fullName evidence="7">DoxX family membrane protein</fullName>
    </submittedName>
</protein>
<comment type="caution">
    <text evidence="7">The sequence shown here is derived from an EMBL/GenBank/DDBJ whole genome shotgun (WGS) entry which is preliminary data.</text>
</comment>
<dbReference type="InterPro" id="IPR009908">
    <property type="entry name" value="Methylamine_util_MauE"/>
</dbReference>
<feature type="transmembrane region" description="Helical" evidence="5">
    <location>
        <begin position="399"/>
        <end position="421"/>
    </location>
</feature>
<keyword evidence="8" id="KW-1185">Reference proteome</keyword>
<name>A0ABR8Y6Q1_9BACT</name>
<dbReference type="Pfam" id="PF07291">
    <property type="entry name" value="MauE"/>
    <property type="match status" value="1"/>
</dbReference>
<accession>A0ABR8Y6Q1</accession>
<comment type="subcellular location">
    <subcellularLocation>
        <location evidence="1">Membrane</location>
        <topology evidence="1">Multi-pass membrane protein</topology>
    </subcellularLocation>
</comment>
<organism evidence="7 8">
    <name type="scientific">Phocaeicola intestinalis</name>
    <dbReference type="NCBI Taxonomy" id="2762212"/>
    <lineage>
        <taxon>Bacteria</taxon>
        <taxon>Pseudomonadati</taxon>
        <taxon>Bacteroidota</taxon>
        <taxon>Bacteroidia</taxon>
        <taxon>Bacteroidales</taxon>
        <taxon>Bacteroidaceae</taxon>
        <taxon>Phocaeicola</taxon>
    </lineage>
</organism>
<evidence type="ECO:0000256" key="2">
    <source>
        <dbReference type="ARBA" id="ARBA00022692"/>
    </source>
</evidence>
<dbReference type="EMBL" id="JACSPP010000011">
    <property type="protein sequence ID" value="MBD8039883.1"/>
    <property type="molecule type" value="Genomic_DNA"/>
</dbReference>
<feature type="domain" description="Methylamine utilisation protein MauE" evidence="6">
    <location>
        <begin position="14"/>
        <end position="143"/>
    </location>
</feature>
<evidence type="ECO:0000313" key="8">
    <source>
        <dbReference type="Proteomes" id="UP000620874"/>
    </source>
</evidence>
<dbReference type="RefSeq" id="WP_022038847.1">
    <property type="nucleotide sequence ID" value="NZ_JACSPP010000011.1"/>
</dbReference>
<feature type="transmembrane region" description="Helical" evidence="5">
    <location>
        <begin position="9"/>
        <end position="31"/>
    </location>
</feature>
<keyword evidence="3 5" id="KW-1133">Transmembrane helix</keyword>
<gene>
    <name evidence="7" type="ORF">H9625_05365</name>
</gene>
<evidence type="ECO:0000256" key="4">
    <source>
        <dbReference type="ARBA" id="ARBA00023136"/>
    </source>
</evidence>
<feature type="transmembrane region" description="Helical" evidence="5">
    <location>
        <begin position="59"/>
        <end position="81"/>
    </location>
</feature>
<feature type="transmembrane region" description="Helical" evidence="5">
    <location>
        <begin position="159"/>
        <end position="177"/>
    </location>
</feature>
<feature type="transmembrane region" description="Helical" evidence="5">
    <location>
        <begin position="130"/>
        <end position="147"/>
    </location>
</feature>
<evidence type="ECO:0000256" key="1">
    <source>
        <dbReference type="ARBA" id="ARBA00004141"/>
    </source>
</evidence>